<dbReference type="InterPro" id="IPR004937">
    <property type="entry name" value="Urea_transporter"/>
</dbReference>
<keyword evidence="4 9" id="KW-0812">Transmembrane</keyword>
<feature type="compositionally biased region" description="Low complexity" evidence="8">
    <location>
        <begin position="7"/>
        <end position="22"/>
    </location>
</feature>
<dbReference type="PANTHER" id="PTHR10464">
    <property type="entry name" value="UREA TRANSPORTER"/>
    <property type="match status" value="1"/>
</dbReference>
<feature type="transmembrane region" description="Helical" evidence="9">
    <location>
        <begin position="329"/>
        <end position="350"/>
    </location>
</feature>
<reference evidence="10" key="1">
    <citation type="submission" date="2013-12" db="EMBL/GenBank/DDBJ databases">
        <title>The Genome Sequence of Aphanomyces invadans NJM9701.</title>
        <authorList>
            <consortium name="The Broad Institute Genomics Platform"/>
            <person name="Russ C."/>
            <person name="Tyler B."/>
            <person name="van West P."/>
            <person name="Dieguez-Uribeondo J."/>
            <person name="Young S.K."/>
            <person name="Zeng Q."/>
            <person name="Gargeya S."/>
            <person name="Fitzgerald M."/>
            <person name="Abouelleil A."/>
            <person name="Alvarado L."/>
            <person name="Chapman S.B."/>
            <person name="Gainer-Dewar J."/>
            <person name="Goldberg J."/>
            <person name="Griggs A."/>
            <person name="Gujja S."/>
            <person name="Hansen M."/>
            <person name="Howarth C."/>
            <person name="Imamovic A."/>
            <person name="Ireland A."/>
            <person name="Larimer J."/>
            <person name="McCowan C."/>
            <person name="Murphy C."/>
            <person name="Pearson M."/>
            <person name="Poon T.W."/>
            <person name="Priest M."/>
            <person name="Roberts A."/>
            <person name="Saif S."/>
            <person name="Shea T."/>
            <person name="Sykes S."/>
            <person name="Wortman J."/>
            <person name="Nusbaum C."/>
            <person name="Birren B."/>
        </authorList>
    </citation>
    <scope>NUCLEOTIDE SEQUENCE [LARGE SCALE GENOMIC DNA]</scope>
    <source>
        <strain evidence="10">NJM9701</strain>
    </source>
</reference>
<keyword evidence="5 9" id="KW-1133">Transmembrane helix</keyword>
<evidence type="ECO:0000313" key="10">
    <source>
        <dbReference type="EMBL" id="ETV97307.1"/>
    </source>
</evidence>
<dbReference type="PIRSF" id="PIRSF016502">
    <property type="entry name" value="Urea_transporter"/>
    <property type="match status" value="1"/>
</dbReference>
<dbReference type="VEuPathDB" id="FungiDB:H310_09655"/>
<dbReference type="GO" id="GO:0005886">
    <property type="term" value="C:plasma membrane"/>
    <property type="evidence" value="ECO:0007669"/>
    <property type="project" value="UniProtKB-SubCell"/>
</dbReference>
<comment type="similarity">
    <text evidence="2">Belongs to the urea transporter family.</text>
</comment>
<feature type="transmembrane region" description="Helical" evidence="9">
    <location>
        <begin position="299"/>
        <end position="322"/>
    </location>
</feature>
<dbReference type="OrthoDB" id="426293at2759"/>
<dbReference type="PANTHER" id="PTHR10464:SF4">
    <property type="entry name" value="UREA TRANSPORTER"/>
    <property type="match status" value="1"/>
</dbReference>
<dbReference type="GO" id="GO:0015204">
    <property type="term" value="F:urea transmembrane transporter activity"/>
    <property type="evidence" value="ECO:0007669"/>
    <property type="project" value="InterPro"/>
</dbReference>
<evidence type="ECO:0000256" key="1">
    <source>
        <dbReference type="ARBA" id="ARBA00004651"/>
    </source>
</evidence>
<feature type="transmembrane region" description="Helical" evidence="9">
    <location>
        <begin position="122"/>
        <end position="143"/>
    </location>
</feature>
<feature type="region of interest" description="Disordered" evidence="8">
    <location>
        <begin position="392"/>
        <end position="415"/>
    </location>
</feature>
<proteinExistence type="inferred from homology"/>
<feature type="transmembrane region" description="Helical" evidence="9">
    <location>
        <begin position="155"/>
        <end position="179"/>
    </location>
</feature>
<feature type="transmembrane region" description="Helical" evidence="9">
    <location>
        <begin position="257"/>
        <end position="279"/>
    </location>
</feature>
<comment type="catalytic activity">
    <reaction evidence="7">
        <text>urea(in) = urea(out)</text>
        <dbReference type="Rhea" id="RHEA:32799"/>
        <dbReference type="ChEBI" id="CHEBI:16199"/>
    </reaction>
</comment>
<organism evidence="10">
    <name type="scientific">Aphanomyces invadans</name>
    <dbReference type="NCBI Taxonomy" id="157072"/>
    <lineage>
        <taxon>Eukaryota</taxon>
        <taxon>Sar</taxon>
        <taxon>Stramenopiles</taxon>
        <taxon>Oomycota</taxon>
        <taxon>Saprolegniomycetes</taxon>
        <taxon>Saprolegniales</taxon>
        <taxon>Verrucalvaceae</taxon>
        <taxon>Aphanomyces</taxon>
    </lineage>
</organism>
<comment type="subcellular location">
    <subcellularLocation>
        <location evidence="1">Cell membrane</location>
        <topology evidence="1">Multi-pass membrane protein</topology>
    </subcellularLocation>
</comment>
<feature type="region of interest" description="Disordered" evidence="8">
    <location>
        <begin position="1"/>
        <end position="30"/>
    </location>
</feature>
<dbReference type="Pfam" id="PF03253">
    <property type="entry name" value="UT"/>
    <property type="match status" value="1"/>
</dbReference>
<evidence type="ECO:0000256" key="3">
    <source>
        <dbReference type="ARBA" id="ARBA00022475"/>
    </source>
</evidence>
<accession>A0A024TVC6</accession>
<sequence>MTRLVTASSPSAAIPLASSSSSRQTDPYHDVTARPPSTWLKTVAPFRTLPQTRAATGRIVSFVDICLRSFGQCCFQNSPLTGLVFVVALATSAHGPAMVGLALLGCMSANLFAITMGFHEPLIAAGLFGYNATLVGCAFQAFVVGDAPWTWEAHAHILVAVPCLSVLSVLVASAASSVLPPGTPGLTIAFQVTVWSWLLATHTWSPAVAAPFAPSPGLYMPLHGSAAAVATARSYDMAKVQVAVASGVAQCCLASEWYVGLAMVVGIALCSPISAFYAAVGSTVGTFMAVAVGAPPEQIYLGLYGFNGALCAIALGGFFVLANGVHPNMLVAVGILGSTLLMSTTIGAFGPVGLPALSWPFTFMTWCILVSATSMKRVVLIPLDELQTPEDHWEHHHERTRRTMRPSHPPPCFDS</sequence>
<keyword evidence="3" id="KW-1003">Cell membrane</keyword>
<name>A0A024TVC6_9STRA</name>
<dbReference type="EMBL" id="KI913973">
    <property type="protein sequence ID" value="ETV97307.1"/>
    <property type="molecule type" value="Genomic_DNA"/>
</dbReference>
<evidence type="ECO:0000256" key="9">
    <source>
        <dbReference type="SAM" id="Phobius"/>
    </source>
</evidence>
<dbReference type="eggNOG" id="ENOG502QWSG">
    <property type="taxonomic scope" value="Eukaryota"/>
</dbReference>
<evidence type="ECO:0000256" key="6">
    <source>
        <dbReference type="ARBA" id="ARBA00023136"/>
    </source>
</evidence>
<dbReference type="RefSeq" id="XP_008874015.1">
    <property type="nucleotide sequence ID" value="XM_008875793.1"/>
</dbReference>
<dbReference type="GeneID" id="20086705"/>
<dbReference type="Gene3D" id="1.10.3430.10">
    <property type="entry name" value="Ammonium transporter AmtB like domains"/>
    <property type="match status" value="1"/>
</dbReference>
<evidence type="ECO:0008006" key="11">
    <source>
        <dbReference type="Google" id="ProtNLM"/>
    </source>
</evidence>
<evidence type="ECO:0000256" key="7">
    <source>
        <dbReference type="ARBA" id="ARBA00033993"/>
    </source>
</evidence>
<evidence type="ECO:0000256" key="2">
    <source>
        <dbReference type="ARBA" id="ARBA00005914"/>
    </source>
</evidence>
<gene>
    <name evidence="10" type="ORF">H310_09655</name>
</gene>
<evidence type="ECO:0000256" key="8">
    <source>
        <dbReference type="SAM" id="MobiDB-lite"/>
    </source>
</evidence>
<feature type="transmembrane region" description="Helical" evidence="9">
    <location>
        <begin position="356"/>
        <end position="375"/>
    </location>
</feature>
<evidence type="ECO:0000256" key="5">
    <source>
        <dbReference type="ARBA" id="ARBA00022989"/>
    </source>
</evidence>
<protein>
    <recommendedName>
        <fullName evidence="11">Urea transporter</fullName>
    </recommendedName>
</protein>
<keyword evidence="6 9" id="KW-0472">Membrane</keyword>
<evidence type="ECO:0000256" key="4">
    <source>
        <dbReference type="ARBA" id="ARBA00022692"/>
    </source>
</evidence>
<dbReference type="AlphaFoldDB" id="A0A024TVC6"/>
<dbReference type="InterPro" id="IPR029020">
    <property type="entry name" value="Ammonium/urea_transptr"/>
</dbReference>